<keyword evidence="3" id="KW-0813">Transport</keyword>
<evidence type="ECO:0000256" key="8">
    <source>
        <dbReference type="SAM" id="Phobius"/>
    </source>
</evidence>
<feature type="transmembrane region" description="Helical" evidence="8">
    <location>
        <begin position="20"/>
        <end position="39"/>
    </location>
</feature>
<evidence type="ECO:0000256" key="7">
    <source>
        <dbReference type="ARBA" id="ARBA00023177"/>
    </source>
</evidence>
<reference evidence="10 11" key="1">
    <citation type="submission" date="2022-10" db="EMBL/GenBank/DDBJ databases">
        <title>Comparative genomic study of S. anginosus.</title>
        <authorList>
            <person name="Prasad A."/>
            <person name="Ene A."/>
            <person name="Jablonska S."/>
            <person name="Du J."/>
            <person name="Wolfe A.J."/>
            <person name="Putonti C."/>
        </authorList>
    </citation>
    <scope>NUCLEOTIDE SEQUENCE [LARGE SCALE GENOMIC DNA]</scope>
    <source>
        <strain evidence="10 11">UMB9231</strain>
    </source>
</reference>
<feature type="transmembrane region" description="Helical" evidence="8">
    <location>
        <begin position="59"/>
        <end position="81"/>
    </location>
</feature>
<dbReference type="InterPro" id="IPR024041">
    <property type="entry name" value="NH4_transpt_AmtB-like_dom"/>
</dbReference>
<accession>A0ABT3ECL5</accession>
<evidence type="ECO:0000256" key="2">
    <source>
        <dbReference type="ARBA" id="ARBA00005887"/>
    </source>
</evidence>
<evidence type="ECO:0000256" key="1">
    <source>
        <dbReference type="ARBA" id="ARBA00004141"/>
    </source>
</evidence>
<comment type="similarity">
    <text evidence="2">Belongs to the ammonia transporter channel (TC 1.A.11.2) family.</text>
</comment>
<feature type="non-terminal residue" evidence="10">
    <location>
        <position position="1"/>
    </location>
</feature>
<evidence type="ECO:0000256" key="5">
    <source>
        <dbReference type="ARBA" id="ARBA00022989"/>
    </source>
</evidence>
<proteinExistence type="inferred from homology"/>
<dbReference type="EMBL" id="JAPAHU010000230">
    <property type="protein sequence ID" value="MCW1043171.1"/>
    <property type="molecule type" value="Genomic_DNA"/>
</dbReference>
<name>A0ABT3ECL5_STRAP</name>
<dbReference type="InterPro" id="IPR029020">
    <property type="entry name" value="Ammonium/urea_transptr"/>
</dbReference>
<dbReference type="Pfam" id="PF00909">
    <property type="entry name" value="Ammonium_transp"/>
    <property type="match status" value="1"/>
</dbReference>
<dbReference type="Gene3D" id="1.10.3430.10">
    <property type="entry name" value="Ammonium transporter AmtB like domains"/>
    <property type="match status" value="1"/>
</dbReference>
<feature type="non-terminal residue" evidence="10">
    <location>
        <position position="94"/>
    </location>
</feature>
<protein>
    <submittedName>
        <fullName evidence="10">Ammonia permease</fullName>
    </submittedName>
</protein>
<keyword evidence="6 8" id="KW-0472">Membrane</keyword>
<organism evidence="10 11">
    <name type="scientific">Streptococcus anginosus</name>
    <dbReference type="NCBI Taxonomy" id="1328"/>
    <lineage>
        <taxon>Bacteria</taxon>
        <taxon>Bacillati</taxon>
        <taxon>Bacillota</taxon>
        <taxon>Bacilli</taxon>
        <taxon>Lactobacillales</taxon>
        <taxon>Streptococcaceae</taxon>
        <taxon>Streptococcus</taxon>
        <taxon>Streptococcus anginosus group</taxon>
    </lineage>
</organism>
<keyword evidence="11" id="KW-1185">Reference proteome</keyword>
<dbReference type="Proteomes" id="UP001526076">
    <property type="component" value="Unassembled WGS sequence"/>
</dbReference>
<dbReference type="SUPFAM" id="SSF111352">
    <property type="entry name" value="Ammonium transporter"/>
    <property type="match status" value="1"/>
</dbReference>
<sequence>SALAVNLKYRLGFDDSLDVVGVHLTAGILGTVLIGFFALPDEGRAGLFYGGDAGLLVAQTVAVLVAVVFTAVVTTVIALVLRGTMGLRVSKEDE</sequence>
<comment type="caution">
    <text evidence="10">The sequence shown here is derived from an EMBL/GenBank/DDBJ whole genome shotgun (WGS) entry which is preliminary data.</text>
</comment>
<dbReference type="PANTHER" id="PTHR11730">
    <property type="entry name" value="AMMONIUM TRANSPORTER"/>
    <property type="match status" value="1"/>
</dbReference>
<evidence type="ECO:0000256" key="6">
    <source>
        <dbReference type="ARBA" id="ARBA00023136"/>
    </source>
</evidence>
<keyword evidence="4 8" id="KW-0812">Transmembrane</keyword>
<feature type="domain" description="Ammonium transporter AmtB-like" evidence="9">
    <location>
        <begin position="2"/>
        <end position="94"/>
    </location>
</feature>
<evidence type="ECO:0000256" key="3">
    <source>
        <dbReference type="ARBA" id="ARBA00022448"/>
    </source>
</evidence>
<keyword evidence="5 8" id="KW-1133">Transmembrane helix</keyword>
<evidence type="ECO:0000313" key="11">
    <source>
        <dbReference type="Proteomes" id="UP001526076"/>
    </source>
</evidence>
<evidence type="ECO:0000256" key="4">
    <source>
        <dbReference type="ARBA" id="ARBA00022692"/>
    </source>
</evidence>
<comment type="subcellular location">
    <subcellularLocation>
        <location evidence="1">Membrane</location>
        <topology evidence="1">Multi-pass membrane protein</topology>
    </subcellularLocation>
</comment>
<evidence type="ECO:0000259" key="9">
    <source>
        <dbReference type="Pfam" id="PF00909"/>
    </source>
</evidence>
<keyword evidence="7" id="KW-0924">Ammonia transport</keyword>
<evidence type="ECO:0000313" key="10">
    <source>
        <dbReference type="EMBL" id="MCW1043171.1"/>
    </source>
</evidence>
<gene>
    <name evidence="10" type="ORF">OJ597_12405</name>
</gene>
<dbReference type="PANTHER" id="PTHR11730:SF6">
    <property type="entry name" value="AMMONIUM TRANSPORTER"/>
    <property type="match status" value="1"/>
</dbReference>